<dbReference type="Gene3D" id="3.40.50.150">
    <property type="entry name" value="Vaccinia Virus protein VP39"/>
    <property type="match status" value="1"/>
</dbReference>
<dbReference type="Proteomes" id="UP000242770">
    <property type="component" value="Unassembled WGS sequence"/>
</dbReference>
<dbReference type="PANTHER" id="PTHR44942:SF4">
    <property type="entry name" value="METHYLTRANSFERASE TYPE 11 DOMAIN-CONTAINING PROTEIN"/>
    <property type="match status" value="1"/>
</dbReference>
<dbReference type="GO" id="GO:0008757">
    <property type="term" value="F:S-adenosylmethionine-dependent methyltransferase activity"/>
    <property type="evidence" value="ECO:0007669"/>
    <property type="project" value="InterPro"/>
</dbReference>
<evidence type="ECO:0000256" key="1">
    <source>
        <dbReference type="ARBA" id="ARBA00008361"/>
    </source>
</evidence>
<gene>
    <name evidence="6" type="primary">SSCI09420.1</name>
</gene>
<dbReference type="STRING" id="49012.A0A0F7S6F5"/>
<comment type="similarity">
    <text evidence="1">Belongs to the methyltransferase superfamily.</text>
</comment>
<dbReference type="Pfam" id="PF08241">
    <property type="entry name" value="Methyltransf_11"/>
    <property type="match status" value="1"/>
</dbReference>
<feature type="compositionally biased region" description="Basic and acidic residues" evidence="4">
    <location>
        <begin position="38"/>
        <end position="48"/>
    </location>
</feature>
<evidence type="ECO:0000256" key="2">
    <source>
        <dbReference type="ARBA" id="ARBA00022603"/>
    </source>
</evidence>
<feature type="compositionally biased region" description="Polar residues" evidence="4">
    <location>
        <begin position="85"/>
        <end position="119"/>
    </location>
</feature>
<proteinExistence type="inferred from homology"/>
<accession>A0A0F7S6F5</accession>
<evidence type="ECO:0000313" key="6">
    <source>
        <dbReference type="EMBL" id="CDW95955.1"/>
    </source>
</evidence>
<evidence type="ECO:0000256" key="3">
    <source>
        <dbReference type="ARBA" id="ARBA00022679"/>
    </source>
</evidence>
<evidence type="ECO:0000259" key="5">
    <source>
        <dbReference type="Pfam" id="PF08241"/>
    </source>
</evidence>
<dbReference type="CDD" id="cd02440">
    <property type="entry name" value="AdoMet_MTases"/>
    <property type="match status" value="1"/>
</dbReference>
<evidence type="ECO:0000313" key="7">
    <source>
        <dbReference type="Proteomes" id="UP000242770"/>
    </source>
</evidence>
<dbReference type="EMBL" id="CCFA01000490">
    <property type="protein sequence ID" value="CDW95955.1"/>
    <property type="molecule type" value="Genomic_DNA"/>
</dbReference>
<dbReference type="AlphaFoldDB" id="A0A0F7S6F5"/>
<feature type="domain" description="Methyltransferase type 11" evidence="5">
    <location>
        <begin position="206"/>
        <end position="321"/>
    </location>
</feature>
<dbReference type="GO" id="GO:0032259">
    <property type="term" value="P:methylation"/>
    <property type="evidence" value="ECO:0007669"/>
    <property type="project" value="UniProtKB-KW"/>
</dbReference>
<reference evidence="7" key="1">
    <citation type="submission" date="2014-06" db="EMBL/GenBank/DDBJ databases">
        <authorList>
            <person name="Berkman P.J."/>
        </authorList>
    </citation>
    <scope>NUCLEOTIDE SEQUENCE [LARGE SCALE GENOMIC DNA]</scope>
</reference>
<feature type="compositionally biased region" description="Low complexity" evidence="4">
    <location>
        <begin position="55"/>
        <end position="75"/>
    </location>
</feature>
<protein>
    <recommendedName>
        <fullName evidence="5">Methyltransferase type 11 domain-containing protein</fullName>
    </recommendedName>
</protein>
<dbReference type="SUPFAM" id="SSF53335">
    <property type="entry name" value="S-adenosyl-L-methionine-dependent methyltransferases"/>
    <property type="match status" value="1"/>
</dbReference>
<organism evidence="6 7">
    <name type="scientific">Sporisorium scitamineum</name>
    <dbReference type="NCBI Taxonomy" id="49012"/>
    <lineage>
        <taxon>Eukaryota</taxon>
        <taxon>Fungi</taxon>
        <taxon>Dikarya</taxon>
        <taxon>Basidiomycota</taxon>
        <taxon>Ustilaginomycotina</taxon>
        <taxon>Ustilaginomycetes</taxon>
        <taxon>Ustilaginales</taxon>
        <taxon>Ustilaginaceae</taxon>
        <taxon>Sporisorium</taxon>
    </lineage>
</organism>
<dbReference type="InterPro" id="IPR013216">
    <property type="entry name" value="Methyltransf_11"/>
</dbReference>
<evidence type="ECO:0000256" key="4">
    <source>
        <dbReference type="SAM" id="MobiDB-lite"/>
    </source>
</evidence>
<dbReference type="InterPro" id="IPR051052">
    <property type="entry name" value="Diverse_substrate_MTase"/>
</dbReference>
<feature type="region of interest" description="Disordered" evidence="4">
    <location>
        <begin position="1"/>
        <end position="119"/>
    </location>
</feature>
<keyword evidence="3" id="KW-0808">Transferase</keyword>
<dbReference type="PANTHER" id="PTHR44942">
    <property type="entry name" value="METHYLTRANSF_11 DOMAIN-CONTAINING PROTEIN"/>
    <property type="match status" value="1"/>
</dbReference>
<keyword evidence="2" id="KW-0489">Methyltransferase</keyword>
<keyword evidence="7" id="KW-1185">Reference proteome</keyword>
<name>A0A0F7S6F5_9BASI</name>
<sequence length="532" mass="59822">MLRSQGEAQQQQQRQESHLEAVSQRTLSASKPHTALKQQREQEPDKTPQRRRRSLSSSLRRLYHHFSSSSSSKSSKAPPLPCPRNESSIVDSCSPRTVPSKSGFSTPSTSQLSLPWSPTNSLQGSIASSSSSLIFPLHPEFELELEIALEMVPHELGSAWSHDSYNAMQYLRARTAYPPTMTETTFHYHAQGDSKSNGVDRWQLALEIGCGPGQMSIHFATRFAKVYGQDPSPNMLKLANTVKHMSAEELAEVHLPPVENPTRIKYLQAKGEDPVLPPGEKVDLIMMAACIHWMDWETPESTTSNWTKWASLLKPGGSLIVMGGRPVIGPYLGERGDQLRPLRDWLLDFPLNHPEIDRYYGTSKFVQELRTGGLYRKLPMPWDHSAELEALWDRDSYCWIPIDDCTVLGEQATSAELCKIDDPERFAEAINNLPDWLRPSVRRAVKCDNSGGDLVVSMTTPRKMADWVRSTSGYLKFLQDNPEERKLSLQDSDFAAVELKKVCDSIGIDFDAEIECHHSGGMLCIRRTDKEC</sequence>
<dbReference type="InterPro" id="IPR029063">
    <property type="entry name" value="SAM-dependent_MTases_sf"/>
</dbReference>